<comment type="caution">
    <text evidence="1">Lacks conserved residue(s) required for the propagation of feature annotation.</text>
</comment>
<keyword evidence="2" id="KW-0732">Signal</keyword>
<proteinExistence type="predicted"/>
<dbReference type="InterPro" id="IPR001506">
    <property type="entry name" value="Peptidase_M12A"/>
</dbReference>
<keyword evidence="6" id="KW-1185">Reference proteome</keyword>
<dbReference type="InterPro" id="IPR006026">
    <property type="entry name" value="Peptidase_Metallo"/>
</dbReference>
<evidence type="ECO:0000259" key="4">
    <source>
        <dbReference type="PROSITE" id="PS51864"/>
    </source>
</evidence>
<comment type="cofactor">
    <cofactor evidence="1 2">
        <name>Zn(2+)</name>
        <dbReference type="ChEBI" id="CHEBI:29105"/>
    </cofactor>
    <text evidence="1 2">Binds 1 zinc ion per subunit.</text>
</comment>
<feature type="signal peptide" evidence="2">
    <location>
        <begin position="1"/>
        <end position="24"/>
    </location>
</feature>
<reference evidence="5" key="2">
    <citation type="submission" date="2025-08" db="UniProtKB">
        <authorList>
            <consortium name="Ensembl"/>
        </authorList>
    </citation>
    <scope>IDENTIFICATION</scope>
</reference>
<dbReference type="PRINTS" id="PR00480">
    <property type="entry name" value="ASTACIN"/>
</dbReference>
<dbReference type="CDD" id="cd04280">
    <property type="entry name" value="ZnMc_astacin_like"/>
    <property type="match status" value="1"/>
</dbReference>
<name>A0A667YBC2_9TELE</name>
<dbReference type="Pfam" id="PF01400">
    <property type="entry name" value="Astacin"/>
    <property type="match status" value="1"/>
</dbReference>
<feature type="compositionally biased region" description="Low complexity" evidence="3">
    <location>
        <begin position="323"/>
        <end position="341"/>
    </location>
</feature>
<reference evidence="5" key="1">
    <citation type="submission" date="2019-06" db="EMBL/GenBank/DDBJ databases">
        <authorList>
            <consortium name="Wellcome Sanger Institute Data Sharing"/>
        </authorList>
    </citation>
    <scope>NUCLEOTIDE SEQUENCE [LARGE SCALE GENOMIC DNA]</scope>
</reference>
<evidence type="ECO:0000256" key="3">
    <source>
        <dbReference type="SAM" id="MobiDB-lite"/>
    </source>
</evidence>
<feature type="domain" description="Peptidase M12A" evidence="4">
    <location>
        <begin position="70"/>
        <end position="254"/>
    </location>
</feature>
<dbReference type="GO" id="GO:0006508">
    <property type="term" value="P:proteolysis"/>
    <property type="evidence" value="ECO:0007669"/>
    <property type="project" value="UniProtKB-KW"/>
</dbReference>
<accession>A0A667YBC2</accession>
<dbReference type="GeneID" id="115369236"/>
<keyword evidence="1 2" id="KW-0482">Metalloprotease</keyword>
<feature type="compositionally biased region" description="Basic and acidic residues" evidence="3">
    <location>
        <begin position="282"/>
        <end position="293"/>
    </location>
</feature>
<feature type="region of interest" description="Disordered" evidence="3">
    <location>
        <begin position="260"/>
        <end position="341"/>
    </location>
</feature>
<dbReference type="AlphaFoldDB" id="A0A667YBC2"/>
<dbReference type="Gene3D" id="3.40.390.10">
    <property type="entry name" value="Collagenase (Catalytic Domain)"/>
    <property type="match status" value="1"/>
</dbReference>
<feature type="compositionally biased region" description="Polar residues" evidence="3">
    <location>
        <begin position="294"/>
        <end position="322"/>
    </location>
</feature>
<dbReference type="Ensembl" id="ENSMMDT00005019030.1">
    <property type="protein sequence ID" value="ENSMMDP00005018581.1"/>
    <property type="gene ID" value="ENSMMDG00005009272.1"/>
</dbReference>
<keyword evidence="1 2" id="KW-0378">Hydrolase</keyword>
<dbReference type="PANTHER" id="PTHR10127">
    <property type="entry name" value="DISCOIDIN, CUB, EGF, LAMININ , AND ZINC METALLOPROTEASE DOMAIN CONTAINING"/>
    <property type="match status" value="1"/>
</dbReference>
<dbReference type="GO" id="GO:0004222">
    <property type="term" value="F:metalloendopeptidase activity"/>
    <property type="evidence" value="ECO:0007669"/>
    <property type="project" value="UniProtKB-UniRule"/>
</dbReference>
<dbReference type="PANTHER" id="PTHR10127:SF870">
    <property type="entry name" value="METALLOENDOPEPTIDASE"/>
    <property type="match status" value="1"/>
</dbReference>
<feature type="binding site" evidence="1">
    <location>
        <position position="159"/>
    </location>
    <ligand>
        <name>Zn(2+)</name>
        <dbReference type="ChEBI" id="CHEBI:29105"/>
        <note>catalytic</note>
    </ligand>
</feature>
<feature type="chain" id="PRO_5025711614" description="Metalloendopeptidase" evidence="2">
    <location>
        <begin position="25"/>
        <end position="341"/>
    </location>
</feature>
<evidence type="ECO:0000313" key="6">
    <source>
        <dbReference type="Proteomes" id="UP000472263"/>
    </source>
</evidence>
<dbReference type="GeneTree" id="ENSGT00940000168869"/>
<keyword evidence="1 2" id="KW-0479">Metal-binding</keyword>
<dbReference type="InterPro" id="IPR034035">
    <property type="entry name" value="Astacin-like_dom"/>
</dbReference>
<dbReference type="PROSITE" id="PS51864">
    <property type="entry name" value="ASTACIN"/>
    <property type="match status" value="1"/>
</dbReference>
<gene>
    <name evidence="5" type="primary">LOC115369236</name>
</gene>
<keyword evidence="1 2" id="KW-0862">Zinc</keyword>
<dbReference type="RefSeq" id="XP_029921661.1">
    <property type="nucleotide sequence ID" value="XM_030065801.1"/>
</dbReference>
<feature type="compositionally biased region" description="Polar residues" evidence="3">
    <location>
        <begin position="260"/>
        <end position="269"/>
    </location>
</feature>
<dbReference type="SUPFAM" id="SSF55486">
    <property type="entry name" value="Metalloproteases ('zincins'), catalytic domain"/>
    <property type="match status" value="1"/>
</dbReference>
<organism evidence="5 6">
    <name type="scientific">Myripristis murdjan</name>
    <name type="common">pinecone soldierfish</name>
    <dbReference type="NCBI Taxonomy" id="586833"/>
    <lineage>
        <taxon>Eukaryota</taxon>
        <taxon>Metazoa</taxon>
        <taxon>Chordata</taxon>
        <taxon>Craniata</taxon>
        <taxon>Vertebrata</taxon>
        <taxon>Euteleostomi</taxon>
        <taxon>Actinopterygii</taxon>
        <taxon>Neopterygii</taxon>
        <taxon>Teleostei</taxon>
        <taxon>Neoteleostei</taxon>
        <taxon>Acanthomorphata</taxon>
        <taxon>Holocentriformes</taxon>
        <taxon>Holocentridae</taxon>
        <taxon>Myripristis</taxon>
    </lineage>
</organism>
<dbReference type="InterPro" id="IPR024079">
    <property type="entry name" value="MetalloPept_cat_dom_sf"/>
</dbReference>
<dbReference type="InParanoid" id="A0A667YBC2"/>
<keyword evidence="1 2" id="KW-0645">Protease</keyword>
<feature type="binding site" evidence="1">
    <location>
        <position position="155"/>
    </location>
    <ligand>
        <name>Zn(2+)</name>
        <dbReference type="ChEBI" id="CHEBI:29105"/>
        <note>catalytic</note>
    </ligand>
</feature>
<sequence length="341" mass="38296">MSVAMFQLLFCALTFVAYLKDVNCSPIQGGDTDWLTRTLHYMEKNPETGQELTNSSDVLEGDILIPSYRNVVGATWPGVDIPYLISPEIESRRDDILSAMVMLSEHTCLSFHSRTNEPDYLHFINSQGCASYVGFIGGVQPVFVAPACRVGNICHEILHALGFHHEHTRADRGQYISILYQNIMKGKKRNFQVQNGNTFNLSYDLTSILHYGRHFFSVNNLPTIMSKKNEKAMGQRTYMSKLDIQRVRILYNCDAKENQTAGDWSQQNGPRHANAGRQNDNTTHHLPETRQDSRQNSTESASRHVSGSSATNTTSGFNQDDISTSPLLNSNTTSESHPSRM</sequence>
<protein>
    <recommendedName>
        <fullName evidence="2">Metalloendopeptidase</fullName>
        <ecNumber evidence="2">3.4.24.-</ecNumber>
    </recommendedName>
</protein>
<evidence type="ECO:0000313" key="5">
    <source>
        <dbReference type="Ensembl" id="ENSMMDP00005018581.1"/>
    </source>
</evidence>
<dbReference type="EC" id="3.4.24.-" evidence="2"/>
<feature type="binding site" evidence="1">
    <location>
        <position position="165"/>
    </location>
    <ligand>
        <name>Zn(2+)</name>
        <dbReference type="ChEBI" id="CHEBI:29105"/>
        <note>catalytic</note>
    </ligand>
</feature>
<dbReference type="SMART" id="SM00235">
    <property type="entry name" value="ZnMc"/>
    <property type="match status" value="1"/>
</dbReference>
<dbReference type="GO" id="GO:0008270">
    <property type="term" value="F:zinc ion binding"/>
    <property type="evidence" value="ECO:0007669"/>
    <property type="project" value="UniProtKB-UniRule"/>
</dbReference>
<dbReference type="OrthoDB" id="291007at2759"/>
<evidence type="ECO:0000256" key="1">
    <source>
        <dbReference type="PROSITE-ProRule" id="PRU01211"/>
    </source>
</evidence>
<dbReference type="Proteomes" id="UP000472263">
    <property type="component" value="Chromosome 12"/>
</dbReference>
<feature type="active site" evidence="1">
    <location>
        <position position="156"/>
    </location>
</feature>
<evidence type="ECO:0000256" key="2">
    <source>
        <dbReference type="RuleBase" id="RU361183"/>
    </source>
</evidence>
<reference evidence="5" key="3">
    <citation type="submission" date="2025-09" db="UniProtKB">
        <authorList>
            <consortium name="Ensembl"/>
        </authorList>
    </citation>
    <scope>IDENTIFICATION</scope>
</reference>